<dbReference type="AlphaFoldDB" id="W2SIL7"/>
<accession>W2SIL7</accession>
<dbReference type="InterPro" id="IPR035587">
    <property type="entry name" value="DUS-like_FMN-bd"/>
</dbReference>
<evidence type="ECO:0000256" key="3">
    <source>
        <dbReference type="ARBA" id="ARBA00022643"/>
    </source>
</evidence>
<organism evidence="7 8">
    <name type="scientific">Necator americanus</name>
    <name type="common">Human hookworm</name>
    <dbReference type="NCBI Taxonomy" id="51031"/>
    <lineage>
        <taxon>Eukaryota</taxon>
        <taxon>Metazoa</taxon>
        <taxon>Ecdysozoa</taxon>
        <taxon>Nematoda</taxon>
        <taxon>Chromadorea</taxon>
        <taxon>Rhabditida</taxon>
        <taxon>Rhabditina</taxon>
        <taxon>Rhabditomorpha</taxon>
        <taxon>Strongyloidea</taxon>
        <taxon>Ancylostomatidae</taxon>
        <taxon>Bunostominae</taxon>
        <taxon>Necator</taxon>
    </lineage>
</organism>
<dbReference type="KEGG" id="nai:NECAME_15321"/>
<gene>
    <name evidence="7" type="ORF">NECAME_15321</name>
</gene>
<feature type="domain" description="DUS-like FMN-binding" evidence="6">
    <location>
        <begin position="48"/>
        <end position="110"/>
    </location>
</feature>
<protein>
    <recommendedName>
        <fullName evidence="6">DUS-like FMN-binding domain-containing protein</fullName>
    </recommendedName>
</protein>
<keyword evidence="2" id="KW-0285">Flavoprotein</keyword>
<dbReference type="Pfam" id="PF01207">
    <property type="entry name" value="Dus"/>
    <property type="match status" value="1"/>
</dbReference>
<feature type="non-terminal residue" evidence="7">
    <location>
        <position position="1"/>
    </location>
</feature>
<evidence type="ECO:0000256" key="4">
    <source>
        <dbReference type="ARBA" id="ARBA00022694"/>
    </source>
</evidence>
<reference evidence="8" key="1">
    <citation type="journal article" date="2014" name="Nat. Genet.">
        <title>Genome of the human hookworm Necator americanus.</title>
        <authorList>
            <person name="Tang Y.T."/>
            <person name="Gao X."/>
            <person name="Rosa B.A."/>
            <person name="Abubucker S."/>
            <person name="Hallsworth-Pepin K."/>
            <person name="Martin J."/>
            <person name="Tyagi R."/>
            <person name="Heizer E."/>
            <person name="Zhang X."/>
            <person name="Bhonagiri-Palsikar V."/>
            <person name="Minx P."/>
            <person name="Warren W.C."/>
            <person name="Wang Q."/>
            <person name="Zhan B."/>
            <person name="Hotez P.J."/>
            <person name="Sternberg P.W."/>
            <person name="Dougall A."/>
            <person name="Gaze S.T."/>
            <person name="Mulvenna J."/>
            <person name="Sotillo J."/>
            <person name="Ranganathan S."/>
            <person name="Rabelo E.M."/>
            <person name="Wilson R.K."/>
            <person name="Felgner P.L."/>
            <person name="Bethony J."/>
            <person name="Hawdon J.M."/>
            <person name="Gasser R.B."/>
            <person name="Loukas A."/>
            <person name="Mitreva M."/>
        </authorList>
    </citation>
    <scope>NUCLEOTIDE SEQUENCE [LARGE SCALE GENOMIC DNA]</scope>
</reference>
<keyword evidence="4" id="KW-0819">tRNA processing</keyword>
<name>W2SIL7_NECAM</name>
<evidence type="ECO:0000313" key="8">
    <source>
        <dbReference type="Proteomes" id="UP000053676"/>
    </source>
</evidence>
<evidence type="ECO:0000256" key="5">
    <source>
        <dbReference type="ARBA" id="ARBA00023002"/>
    </source>
</evidence>
<dbReference type="GO" id="GO:0050660">
    <property type="term" value="F:flavin adenine dinucleotide binding"/>
    <property type="evidence" value="ECO:0007669"/>
    <property type="project" value="InterPro"/>
</dbReference>
<dbReference type="EMBL" id="KI669111">
    <property type="protein sequence ID" value="ETN69425.1"/>
    <property type="molecule type" value="Genomic_DNA"/>
</dbReference>
<dbReference type="Proteomes" id="UP000053676">
    <property type="component" value="Unassembled WGS sequence"/>
</dbReference>
<evidence type="ECO:0000313" key="7">
    <source>
        <dbReference type="EMBL" id="ETN69425.1"/>
    </source>
</evidence>
<comment type="cofactor">
    <cofactor evidence="1">
        <name>FMN</name>
        <dbReference type="ChEBI" id="CHEBI:58210"/>
    </cofactor>
</comment>
<dbReference type="SUPFAM" id="SSF51395">
    <property type="entry name" value="FMN-linked oxidoreductases"/>
    <property type="match status" value="1"/>
</dbReference>
<dbReference type="OrthoDB" id="272303at2759"/>
<dbReference type="STRING" id="51031.W2SIL7"/>
<dbReference type="InterPro" id="IPR052582">
    <property type="entry name" value="tRNA-DUS-like"/>
</dbReference>
<dbReference type="InterPro" id="IPR018517">
    <property type="entry name" value="tRNA_hU_synthase_CS"/>
</dbReference>
<dbReference type="InterPro" id="IPR013785">
    <property type="entry name" value="Aldolase_TIM"/>
</dbReference>
<dbReference type="GO" id="GO:0017150">
    <property type="term" value="F:tRNA dihydrouridine synthase activity"/>
    <property type="evidence" value="ECO:0007669"/>
    <property type="project" value="InterPro"/>
</dbReference>
<sequence>VLALNYGADVCYTEEIVDQKLLSSKRVVNNTLGTIDYCILDDIVLRIAPSREQKRCILQIGTNNGCSAAQVAKIIGTDVSGIDVNMGCPKPFSVHSGMGAALLTRLDRIKEQSETLNLVREIEKCGVAAIGVHGRRKDERDPHPCRLNEIREIARTVSIPVIAK</sequence>
<keyword evidence="8" id="KW-1185">Reference proteome</keyword>
<dbReference type="CDD" id="cd02801">
    <property type="entry name" value="DUS_like_FMN"/>
    <property type="match status" value="1"/>
</dbReference>
<keyword evidence="5" id="KW-0560">Oxidoreductase</keyword>
<keyword evidence="3" id="KW-0288">FMN</keyword>
<evidence type="ECO:0000259" key="6">
    <source>
        <dbReference type="Pfam" id="PF01207"/>
    </source>
</evidence>
<dbReference type="PANTHER" id="PTHR45936">
    <property type="entry name" value="TRNA-DIHYDROURIDINE(20) SYNTHASE [NAD(P)+]-LIKE"/>
    <property type="match status" value="1"/>
</dbReference>
<dbReference type="Gene3D" id="3.20.20.70">
    <property type="entry name" value="Aldolase class I"/>
    <property type="match status" value="2"/>
</dbReference>
<dbReference type="GO" id="GO:0005737">
    <property type="term" value="C:cytoplasm"/>
    <property type="evidence" value="ECO:0007669"/>
    <property type="project" value="TreeGrafter"/>
</dbReference>
<evidence type="ECO:0000256" key="1">
    <source>
        <dbReference type="ARBA" id="ARBA00001917"/>
    </source>
</evidence>
<dbReference type="PANTHER" id="PTHR45936:SF1">
    <property type="entry name" value="TRNA-DIHYDROURIDINE(20) SYNTHASE [NAD(P)+]-LIKE"/>
    <property type="match status" value="1"/>
</dbReference>
<evidence type="ECO:0000256" key="2">
    <source>
        <dbReference type="ARBA" id="ARBA00022630"/>
    </source>
</evidence>
<proteinExistence type="predicted"/>
<dbReference type="PROSITE" id="PS01136">
    <property type="entry name" value="UPF0034"/>
    <property type="match status" value="1"/>
</dbReference>